<feature type="transmembrane region" description="Helical" evidence="8">
    <location>
        <begin position="83"/>
        <end position="105"/>
    </location>
</feature>
<organism evidence="10">
    <name type="scientific">candidate division WOR-3 bacterium</name>
    <dbReference type="NCBI Taxonomy" id="2052148"/>
    <lineage>
        <taxon>Bacteria</taxon>
        <taxon>Bacteria division WOR-3</taxon>
    </lineage>
</organism>
<feature type="transmembrane region" description="Helical" evidence="8">
    <location>
        <begin position="161"/>
        <end position="192"/>
    </location>
</feature>
<evidence type="ECO:0000313" key="10">
    <source>
        <dbReference type="EMBL" id="HHS62294.1"/>
    </source>
</evidence>
<gene>
    <name evidence="10" type="ORF">ENV70_01580</name>
</gene>
<dbReference type="GO" id="GO:0009103">
    <property type="term" value="P:lipopolysaccharide biosynthetic process"/>
    <property type="evidence" value="ECO:0007669"/>
    <property type="project" value="UniProtKB-ARBA"/>
</dbReference>
<dbReference type="InterPro" id="IPR050297">
    <property type="entry name" value="LipidA_mod_glycosyltrf_83"/>
</dbReference>
<dbReference type="PANTHER" id="PTHR33908">
    <property type="entry name" value="MANNOSYLTRANSFERASE YKCB-RELATED"/>
    <property type="match status" value="1"/>
</dbReference>
<evidence type="ECO:0000256" key="1">
    <source>
        <dbReference type="ARBA" id="ARBA00004651"/>
    </source>
</evidence>
<feature type="transmembrane region" description="Helical" evidence="8">
    <location>
        <begin position="354"/>
        <end position="371"/>
    </location>
</feature>
<feature type="transmembrane region" description="Helical" evidence="8">
    <location>
        <begin position="302"/>
        <end position="320"/>
    </location>
</feature>
<evidence type="ECO:0000256" key="3">
    <source>
        <dbReference type="ARBA" id="ARBA00022676"/>
    </source>
</evidence>
<evidence type="ECO:0000256" key="2">
    <source>
        <dbReference type="ARBA" id="ARBA00022475"/>
    </source>
</evidence>
<feature type="transmembrane region" description="Helical" evidence="8">
    <location>
        <begin position="137"/>
        <end position="154"/>
    </location>
</feature>
<dbReference type="Pfam" id="PF13231">
    <property type="entry name" value="PMT_2"/>
    <property type="match status" value="1"/>
</dbReference>
<reference evidence="10" key="1">
    <citation type="journal article" date="2020" name="mSystems">
        <title>Genome- and Community-Level Interaction Insights into Carbon Utilization and Element Cycling Functions of Hydrothermarchaeota in Hydrothermal Sediment.</title>
        <authorList>
            <person name="Zhou Z."/>
            <person name="Liu Y."/>
            <person name="Xu W."/>
            <person name="Pan J."/>
            <person name="Luo Z.H."/>
            <person name="Li M."/>
        </authorList>
    </citation>
    <scope>NUCLEOTIDE SEQUENCE [LARGE SCALE GENOMIC DNA]</scope>
    <source>
        <strain evidence="10">SpSt-783</strain>
    </source>
</reference>
<evidence type="ECO:0000256" key="8">
    <source>
        <dbReference type="SAM" id="Phobius"/>
    </source>
</evidence>
<feature type="transmembrane region" description="Helical" evidence="8">
    <location>
        <begin position="278"/>
        <end position="295"/>
    </location>
</feature>
<keyword evidence="5 8" id="KW-0812">Transmembrane</keyword>
<evidence type="ECO:0000256" key="6">
    <source>
        <dbReference type="ARBA" id="ARBA00022989"/>
    </source>
</evidence>
<feature type="transmembrane region" description="Helical" evidence="8">
    <location>
        <begin position="198"/>
        <end position="215"/>
    </location>
</feature>
<keyword evidence="6 8" id="KW-1133">Transmembrane helix</keyword>
<dbReference type="GO" id="GO:0016763">
    <property type="term" value="F:pentosyltransferase activity"/>
    <property type="evidence" value="ECO:0007669"/>
    <property type="project" value="TreeGrafter"/>
</dbReference>
<feature type="transmembrane region" description="Helical" evidence="8">
    <location>
        <begin position="7"/>
        <end position="24"/>
    </location>
</feature>
<keyword evidence="4" id="KW-0808">Transferase</keyword>
<evidence type="ECO:0000256" key="7">
    <source>
        <dbReference type="ARBA" id="ARBA00023136"/>
    </source>
</evidence>
<sequence length="514" mass="60519">MAKNKEFKIWLFFLIYTTLSVLLFDPKLFTGGDNAVYIILAESITTGKGYKNIYLPEQPPHTQYPPGFPLLLSIPILIFGKNIILLKLMIFLTGLGSLLFFYLIIKEHFKEYSKIFTLVYLSFPIFINYNHWILSEIPFLFFSLGAIYFLLKFCHKRQLSIFLIATFFAIYAFFIRTAGISLILGFVLFFIIKKEYKYLIIFLILFLIFFIPWEMRNANIPDNTGYIKQLLAKNPYQMELGTIGFSDFMRRIWDNLLLYSFTILPATILPILNSKFLLSFSGLIFMFFTITGFILRLKKFTILETYFIFGIGVLLAWPGVWSSDRFLLPLIPLVLIYIFSGLIWIQNRLKIKNFALVISGLLIVLNVISIIPQAKTAVSQNLDYMKGNSFAGYTIDWRRYFEVIDYIRKNIPEDKIIMARKPEFVYLLSRHKSFCYPFTTNRNEVRESIKKVDYIIFDNFRWTGTTLRYLLPVIQEHFEDFETIYKTNYPEFFLLRVKKENFSAGFLSLLQRLS</sequence>
<evidence type="ECO:0000256" key="5">
    <source>
        <dbReference type="ARBA" id="ARBA00022692"/>
    </source>
</evidence>
<comment type="subcellular location">
    <subcellularLocation>
        <location evidence="1">Cell membrane</location>
        <topology evidence="1">Multi-pass membrane protein</topology>
    </subcellularLocation>
</comment>
<feature type="transmembrane region" description="Helical" evidence="8">
    <location>
        <begin position="326"/>
        <end position="345"/>
    </location>
</feature>
<evidence type="ECO:0000259" key="9">
    <source>
        <dbReference type="Pfam" id="PF13231"/>
    </source>
</evidence>
<feature type="transmembrane region" description="Helical" evidence="8">
    <location>
        <begin position="256"/>
        <end position="272"/>
    </location>
</feature>
<dbReference type="EMBL" id="DTHJ01000036">
    <property type="protein sequence ID" value="HHS62294.1"/>
    <property type="molecule type" value="Genomic_DNA"/>
</dbReference>
<keyword evidence="7 8" id="KW-0472">Membrane</keyword>
<evidence type="ECO:0000256" key="4">
    <source>
        <dbReference type="ARBA" id="ARBA00022679"/>
    </source>
</evidence>
<feature type="transmembrane region" description="Helical" evidence="8">
    <location>
        <begin position="112"/>
        <end position="131"/>
    </location>
</feature>
<dbReference type="PANTHER" id="PTHR33908:SF11">
    <property type="entry name" value="MEMBRANE PROTEIN"/>
    <property type="match status" value="1"/>
</dbReference>
<keyword evidence="2" id="KW-1003">Cell membrane</keyword>
<keyword evidence="3" id="KW-0328">Glycosyltransferase</keyword>
<comment type="caution">
    <text evidence="10">The sequence shown here is derived from an EMBL/GenBank/DDBJ whole genome shotgun (WGS) entry which is preliminary data.</text>
</comment>
<dbReference type="AlphaFoldDB" id="A0A7C6AEX2"/>
<feature type="domain" description="Glycosyltransferase RgtA/B/C/D-like" evidence="9">
    <location>
        <begin position="65"/>
        <end position="213"/>
    </location>
</feature>
<dbReference type="InterPro" id="IPR038731">
    <property type="entry name" value="RgtA/B/C-like"/>
</dbReference>
<protein>
    <recommendedName>
        <fullName evidence="9">Glycosyltransferase RgtA/B/C/D-like domain-containing protein</fullName>
    </recommendedName>
</protein>
<name>A0A7C6AEX2_UNCW3</name>
<dbReference type="GO" id="GO:0005886">
    <property type="term" value="C:plasma membrane"/>
    <property type="evidence" value="ECO:0007669"/>
    <property type="project" value="UniProtKB-SubCell"/>
</dbReference>
<proteinExistence type="predicted"/>
<accession>A0A7C6AEX2</accession>